<evidence type="ECO:0000256" key="2">
    <source>
        <dbReference type="ARBA" id="ARBA00022737"/>
    </source>
</evidence>
<comment type="caution">
    <text evidence="4">The sequence shown here is derived from an EMBL/GenBank/DDBJ whole genome shotgun (WGS) entry which is preliminary data.</text>
</comment>
<evidence type="ECO:0000313" key="5">
    <source>
        <dbReference type="Proteomes" id="UP001457282"/>
    </source>
</evidence>
<dbReference type="Proteomes" id="UP001457282">
    <property type="component" value="Unassembled WGS sequence"/>
</dbReference>
<evidence type="ECO:0000313" key="4">
    <source>
        <dbReference type="EMBL" id="KAK9943932.1"/>
    </source>
</evidence>
<keyword evidence="5" id="KW-1185">Reference proteome</keyword>
<dbReference type="EMBL" id="JBEDUW010000002">
    <property type="protein sequence ID" value="KAK9943932.1"/>
    <property type="molecule type" value="Genomic_DNA"/>
</dbReference>
<gene>
    <name evidence="4" type="ORF">M0R45_009521</name>
</gene>
<dbReference type="GO" id="GO:0006952">
    <property type="term" value="P:defense response"/>
    <property type="evidence" value="ECO:0007669"/>
    <property type="project" value="InterPro"/>
</dbReference>
<dbReference type="PANTHER" id="PTHR11017:SF527">
    <property type="entry name" value="TMV RESISTANCE PROTEIN N-LIKE"/>
    <property type="match status" value="1"/>
</dbReference>
<keyword evidence="2" id="KW-0677">Repeat</keyword>
<feature type="domain" description="C-JID" evidence="3">
    <location>
        <begin position="164"/>
        <end position="203"/>
    </location>
</feature>
<organism evidence="4 5">
    <name type="scientific">Rubus argutus</name>
    <name type="common">Southern blackberry</name>
    <dbReference type="NCBI Taxonomy" id="59490"/>
    <lineage>
        <taxon>Eukaryota</taxon>
        <taxon>Viridiplantae</taxon>
        <taxon>Streptophyta</taxon>
        <taxon>Embryophyta</taxon>
        <taxon>Tracheophyta</taxon>
        <taxon>Spermatophyta</taxon>
        <taxon>Magnoliopsida</taxon>
        <taxon>eudicotyledons</taxon>
        <taxon>Gunneridae</taxon>
        <taxon>Pentapetalae</taxon>
        <taxon>rosids</taxon>
        <taxon>fabids</taxon>
        <taxon>Rosales</taxon>
        <taxon>Rosaceae</taxon>
        <taxon>Rosoideae</taxon>
        <taxon>Rosoideae incertae sedis</taxon>
        <taxon>Rubus</taxon>
    </lineage>
</organism>
<reference evidence="4 5" key="1">
    <citation type="journal article" date="2023" name="G3 (Bethesda)">
        <title>A chromosome-length genome assembly and annotation of blackberry (Rubus argutus, cv. 'Hillquist').</title>
        <authorList>
            <person name="Bruna T."/>
            <person name="Aryal R."/>
            <person name="Dudchenko O."/>
            <person name="Sargent D.J."/>
            <person name="Mead D."/>
            <person name="Buti M."/>
            <person name="Cavallini A."/>
            <person name="Hytonen T."/>
            <person name="Andres J."/>
            <person name="Pham M."/>
            <person name="Weisz D."/>
            <person name="Mascagni F."/>
            <person name="Usai G."/>
            <person name="Natali L."/>
            <person name="Bassil N."/>
            <person name="Fernandez G.E."/>
            <person name="Lomsadze A."/>
            <person name="Armour M."/>
            <person name="Olukolu B."/>
            <person name="Poorten T."/>
            <person name="Britton C."/>
            <person name="Davik J."/>
            <person name="Ashrafi H."/>
            <person name="Aiden E.L."/>
            <person name="Borodovsky M."/>
            <person name="Worthington M."/>
        </authorList>
    </citation>
    <scope>NUCLEOTIDE SEQUENCE [LARGE SCALE GENOMIC DNA]</scope>
    <source>
        <strain evidence="4">PI 553951</strain>
    </source>
</reference>
<accession>A0AAW1Y4Y9</accession>
<dbReference type="PANTHER" id="PTHR11017">
    <property type="entry name" value="LEUCINE-RICH REPEAT-CONTAINING PROTEIN"/>
    <property type="match status" value="1"/>
</dbReference>
<name>A0AAW1Y4Y9_RUBAR</name>
<evidence type="ECO:0000259" key="3">
    <source>
        <dbReference type="Pfam" id="PF20160"/>
    </source>
</evidence>
<dbReference type="Pfam" id="PF20160">
    <property type="entry name" value="C-JID"/>
    <property type="match status" value="1"/>
</dbReference>
<dbReference type="AlphaFoldDB" id="A0AAW1Y4Y9"/>
<keyword evidence="1" id="KW-0433">Leucine-rich repeat</keyword>
<protein>
    <recommendedName>
        <fullName evidence="3">C-JID domain-containing protein</fullName>
    </recommendedName>
</protein>
<sequence length="231" mass="26390">MHDLIQEMALEIVRRESREPGFRSRLCHRNDIFHVFQSNTGTEAIKGIRLCLPKLEEADSRWNCESFSRMSKLTFLELDNLIIHSGPKSLPDSLRILKWGCKLVRLWDGKQDLPYLKRDFAFSSTNCFGLADDEGWNNAIFSLLRRVAIQGISPKFSNFSIVSPGSKIPNWFNIQSEGDSLIVELPADQNSMWMGIAFCVVFAEPENPAALKWYVSKFDVSRKYITVPVGL</sequence>
<dbReference type="InterPro" id="IPR044974">
    <property type="entry name" value="Disease_R_plants"/>
</dbReference>
<dbReference type="InterPro" id="IPR045344">
    <property type="entry name" value="C-JID"/>
</dbReference>
<evidence type="ECO:0000256" key="1">
    <source>
        <dbReference type="ARBA" id="ARBA00022614"/>
    </source>
</evidence>
<proteinExistence type="predicted"/>